<feature type="domain" description="Transposase IS4-like" evidence="1">
    <location>
        <begin position="88"/>
        <end position="242"/>
    </location>
</feature>
<dbReference type="GO" id="GO:0006313">
    <property type="term" value="P:DNA transposition"/>
    <property type="evidence" value="ECO:0007669"/>
    <property type="project" value="InterPro"/>
</dbReference>
<feature type="domain" description="Insertion element IS402-like" evidence="2">
    <location>
        <begin position="6"/>
        <end position="76"/>
    </location>
</feature>
<dbReference type="SUPFAM" id="SSF53098">
    <property type="entry name" value="Ribonuclease H-like"/>
    <property type="match status" value="1"/>
</dbReference>
<dbReference type="OrthoDB" id="1551210at2"/>
<dbReference type="PANTHER" id="PTHR30007:SF1">
    <property type="entry name" value="BLR1914 PROTEIN"/>
    <property type="match status" value="1"/>
</dbReference>
<dbReference type="InterPro" id="IPR012337">
    <property type="entry name" value="RNaseH-like_sf"/>
</dbReference>
<dbReference type="PANTHER" id="PTHR30007">
    <property type="entry name" value="PHP DOMAIN PROTEIN"/>
    <property type="match status" value="1"/>
</dbReference>
<dbReference type="EMBL" id="QYUR01000008">
    <property type="protein sequence ID" value="RJG08879.1"/>
    <property type="molecule type" value="Genomic_DNA"/>
</dbReference>
<dbReference type="AlphaFoldDB" id="A0A418X8R4"/>
<dbReference type="InterPro" id="IPR002559">
    <property type="entry name" value="Transposase_11"/>
</dbReference>
<dbReference type="InterPro" id="IPR025161">
    <property type="entry name" value="IS402-like_dom"/>
</dbReference>
<evidence type="ECO:0000259" key="1">
    <source>
        <dbReference type="Pfam" id="PF01609"/>
    </source>
</evidence>
<dbReference type="NCBIfam" id="NF033580">
    <property type="entry name" value="transpos_IS5_3"/>
    <property type="match status" value="1"/>
</dbReference>
<evidence type="ECO:0000313" key="3">
    <source>
        <dbReference type="EMBL" id="RJG08879.1"/>
    </source>
</evidence>
<dbReference type="Proteomes" id="UP000284021">
    <property type="component" value="Unassembled WGS sequence"/>
</dbReference>
<keyword evidence="4" id="KW-1185">Reference proteome</keyword>
<name>A0A418X8R4_9PSED</name>
<organism evidence="3 4">
    <name type="scientific">Pseudomonas cavernicola</name>
    <dbReference type="NCBI Taxonomy" id="2320866"/>
    <lineage>
        <taxon>Bacteria</taxon>
        <taxon>Pseudomonadati</taxon>
        <taxon>Pseudomonadota</taxon>
        <taxon>Gammaproteobacteria</taxon>
        <taxon>Pseudomonadales</taxon>
        <taxon>Pseudomonadaceae</taxon>
        <taxon>Pseudomonas</taxon>
    </lineage>
</organism>
<sequence>MPRLMLSDELWSKLEKILLQQAIYHKPDLRRTVEGMLYRMRVGCTWRDLPSAFGCWNSVCKRFNAWSAAGKWLKVFNALLEEPDFEWTFIDGTYVKARQHSAGAASDQPEAIGKSRAGHTSKIHLAVDAHGLPVAFEITGGEVNDCTAAPELIAQLPSAEVVVADKGYDSERIRDQIEAQGARAVIPRKRNSIKGNAGLDRGLYRYRHLVENAFARLKHYRAVAFRYDKLKRNYESMVAMACGFLWLPM</sequence>
<dbReference type="GO" id="GO:0004803">
    <property type="term" value="F:transposase activity"/>
    <property type="evidence" value="ECO:0007669"/>
    <property type="project" value="InterPro"/>
</dbReference>
<dbReference type="RefSeq" id="WP_119956678.1">
    <property type="nucleotide sequence ID" value="NZ_QYUR01000008.1"/>
</dbReference>
<protein>
    <submittedName>
        <fullName evidence="3">IS5 family transposase</fullName>
    </submittedName>
</protein>
<dbReference type="Pfam" id="PF01609">
    <property type="entry name" value="DDE_Tnp_1"/>
    <property type="match status" value="1"/>
</dbReference>
<gene>
    <name evidence="3" type="ORF">D3879_23825</name>
</gene>
<evidence type="ECO:0000259" key="2">
    <source>
        <dbReference type="Pfam" id="PF13340"/>
    </source>
</evidence>
<comment type="caution">
    <text evidence="3">The sequence shown here is derived from an EMBL/GenBank/DDBJ whole genome shotgun (WGS) entry which is preliminary data.</text>
</comment>
<accession>A0A418X8R4</accession>
<dbReference type="GO" id="GO:0003677">
    <property type="term" value="F:DNA binding"/>
    <property type="evidence" value="ECO:0007669"/>
    <property type="project" value="InterPro"/>
</dbReference>
<dbReference type="Pfam" id="PF13340">
    <property type="entry name" value="DUF4096"/>
    <property type="match status" value="1"/>
</dbReference>
<evidence type="ECO:0000313" key="4">
    <source>
        <dbReference type="Proteomes" id="UP000284021"/>
    </source>
</evidence>
<proteinExistence type="predicted"/>
<reference evidence="3 4" key="1">
    <citation type="submission" date="2018-09" db="EMBL/GenBank/DDBJ databases">
        <authorList>
            <person name="Zhu H."/>
        </authorList>
    </citation>
    <scope>NUCLEOTIDE SEQUENCE [LARGE SCALE GENOMIC DNA]</scope>
    <source>
        <strain evidence="3 4">K1S02-6</strain>
    </source>
</reference>